<dbReference type="InterPro" id="IPR041657">
    <property type="entry name" value="HTH_17"/>
</dbReference>
<dbReference type="OrthoDB" id="5416564at2"/>
<organism evidence="2 3">
    <name type="scientific">Labilithrix luteola</name>
    <dbReference type="NCBI Taxonomy" id="1391654"/>
    <lineage>
        <taxon>Bacteria</taxon>
        <taxon>Pseudomonadati</taxon>
        <taxon>Myxococcota</taxon>
        <taxon>Polyangia</taxon>
        <taxon>Polyangiales</taxon>
        <taxon>Labilitrichaceae</taxon>
        <taxon>Labilithrix</taxon>
    </lineage>
</organism>
<dbReference type="KEGG" id="llu:AKJ09_06676"/>
<evidence type="ECO:0000259" key="1">
    <source>
        <dbReference type="Pfam" id="PF12728"/>
    </source>
</evidence>
<name>A0A0K1Q2Q6_9BACT</name>
<dbReference type="EMBL" id="CP012333">
    <property type="protein sequence ID" value="AKV00013.1"/>
    <property type="molecule type" value="Genomic_DNA"/>
</dbReference>
<evidence type="ECO:0000313" key="2">
    <source>
        <dbReference type="EMBL" id="AKV00013.1"/>
    </source>
</evidence>
<evidence type="ECO:0000313" key="3">
    <source>
        <dbReference type="Proteomes" id="UP000064967"/>
    </source>
</evidence>
<sequence>MVLRKRSALKAASPEPRRPAFYTAQDFARFCEVDLKTVHHWADRGKVVHHRTDGRHLRFRRNDVVRFLRVHGYPLPPDVVSARCLVALTLPAVTDPRDQILETDEVARKLQTRFEIARFPSAISGVAHLLDTHPDALVVSLADTTITLQAIAALKADPKTSWVLVVAIGASHALEAAREAGAELALPGSELPKLGVELTRALGNVR</sequence>
<reference evidence="2 3" key="1">
    <citation type="submission" date="2015-08" db="EMBL/GenBank/DDBJ databases">
        <authorList>
            <person name="Babu N.S."/>
            <person name="Beckwith C.J."/>
            <person name="Beseler K.G."/>
            <person name="Brison A."/>
            <person name="Carone J.V."/>
            <person name="Caskin T.P."/>
            <person name="Diamond M."/>
            <person name="Durham M.E."/>
            <person name="Foxe J.M."/>
            <person name="Go M."/>
            <person name="Henderson B.A."/>
            <person name="Jones I.B."/>
            <person name="McGettigan J.A."/>
            <person name="Micheletti S.J."/>
            <person name="Nasrallah M.E."/>
            <person name="Ortiz D."/>
            <person name="Piller C.R."/>
            <person name="Privatt S.R."/>
            <person name="Schneider S.L."/>
            <person name="Sharp S."/>
            <person name="Smith T.C."/>
            <person name="Stanton J.D."/>
            <person name="Ullery H.E."/>
            <person name="Wilson R.J."/>
            <person name="Serrano M.G."/>
            <person name="Buck G."/>
            <person name="Lee V."/>
            <person name="Wang Y."/>
            <person name="Carvalho R."/>
            <person name="Voegtly L."/>
            <person name="Shi R."/>
            <person name="Duckworth R."/>
            <person name="Johnson A."/>
            <person name="Loviza R."/>
            <person name="Walstead R."/>
            <person name="Shah Z."/>
            <person name="Kiflezghi M."/>
            <person name="Wade K."/>
            <person name="Ball S.L."/>
            <person name="Bradley K.W."/>
            <person name="Asai D.J."/>
            <person name="Bowman C.A."/>
            <person name="Russell D.A."/>
            <person name="Pope W.H."/>
            <person name="Jacobs-Sera D."/>
            <person name="Hendrix R.W."/>
            <person name="Hatfull G.F."/>
        </authorList>
    </citation>
    <scope>NUCLEOTIDE SEQUENCE [LARGE SCALE GENOMIC DNA]</scope>
    <source>
        <strain evidence="2 3">DSM 27648</strain>
    </source>
</reference>
<dbReference type="InterPro" id="IPR009061">
    <property type="entry name" value="DNA-bd_dom_put_sf"/>
</dbReference>
<proteinExistence type="predicted"/>
<dbReference type="Gene3D" id="1.10.1660.10">
    <property type="match status" value="1"/>
</dbReference>
<gene>
    <name evidence="2" type="ORF">AKJ09_06676</name>
</gene>
<dbReference type="STRING" id="1391654.AKJ09_06676"/>
<keyword evidence="3" id="KW-1185">Reference proteome</keyword>
<dbReference type="Pfam" id="PF12728">
    <property type="entry name" value="HTH_17"/>
    <property type="match status" value="1"/>
</dbReference>
<feature type="domain" description="Helix-turn-helix" evidence="1">
    <location>
        <begin position="21"/>
        <end position="69"/>
    </location>
</feature>
<dbReference type="RefSeq" id="WP_146651376.1">
    <property type="nucleotide sequence ID" value="NZ_CP012333.1"/>
</dbReference>
<dbReference type="SUPFAM" id="SSF46955">
    <property type="entry name" value="Putative DNA-binding domain"/>
    <property type="match status" value="1"/>
</dbReference>
<dbReference type="AlphaFoldDB" id="A0A0K1Q2Q6"/>
<accession>A0A0K1Q2Q6</accession>
<dbReference type="Proteomes" id="UP000064967">
    <property type="component" value="Chromosome"/>
</dbReference>
<protein>
    <recommendedName>
        <fullName evidence="1">Helix-turn-helix domain-containing protein</fullName>
    </recommendedName>
</protein>